<dbReference type="Proteomes" id="UP000001217">
    <property type="component" value="Chromosome I"/>
</dbReference>
<sequence length="32" mass="3822">MGIKRIPFIFRSASSVSQPQQIKNRWVEQRFS</sequence>
<proteinExistence type="predicted"/>
<organism evidence="1 2">
    <name type="scientific">Vibrio cholerae serotype O1 (strain M66-2)</name>
    <dbReference type="NCBI Taxonomy" id="579112"/>
    <lineage>
        <taxon>Bacteria</taxon>
        <taxon>Pseudomonadati</taxon>
        <taxon>Pseudomonadota</taxon>
        <taxon>Gammaproteobacteria</taxon>
        <taxon>Vibrionales</taxon>
        <taxon>Vibrionaceae</taxon>
        <taxon>Vibrio</taxon>
    </lineage>
</organism>
<accession>C3LQ99</accession>
<name>C3LQ99_VIBCM</name>
<evidence type="ECO:0000313" key="2">
    <source>
        <dbReference type="Proteomes" id="UP000001217"/>
    </source>
</evidence>
<evidence type="ECO:0000313" key="1">
    <source>
        <dbReference type="EMBL" id="ACP06551.1"/>
    </source>
</evidence>
<dbReference type="KEGG" id="vcm:VCM66_2250"/>
<gene>
    <name evidence="1" type="ordered locus">VCM66_2250</name>
</gene>
<dbReference type="AlphaFoldDB" id="C3LQ99"/>
<reference evidence="1 2" key="1">
    <citation type="journal article" date="2008" name="PLoS ONE">
        <title>A recalibrated molecular clock and independent origins for the cholera pandemic clones.</title>
        <authorList>
            <person name="Feng L."/>
            <person name="Reeves P.R."/>
            <person name="Lan R."/>
            <person name="Ren Y."/>
            <person name="Gao C."/>
            <person name="Zhou Z."/>
            <person name="Ren Y."/>
            <person name="Cheng J."/>
            <person name="Wang W."/>
            <person name="Wang J."/>
            <person name="Qian W."/>
            <person name="Li D."/>
            <person name="Wang L."/>
        </authorList>
    </citation>
    <scope>NUCLEOTIDE SEQUENCE [LARGE SCALE GENOMIC DNA]</scope>
    <source>
        <strain evidence="1 2">M66-2</strain>
    </source>
</reference>
<dbReference type="EMBL" id="CP001233">
    <property type="protein sequence ID" value="ACP06551.1"/>
    <property type="molecule type" value="Genomic_DNA"/>
</dbReference>
<protein>
    <submittedName>
        <fullName evidence="1">Uncharacterized protein</fullName>
    </submittedName>
</protein>
<dbReference type="HOGENOM" id="CLU_3391968_0_0_6"/>